<dbReference type="PANTHER" id="PTHR31236">
    <property type="entry name" value="BURP DOMAIN PROTEIN USPL1-LIKE"/>
    <property type="match status" value="1"/>
</dbReference>
<accession>A0A3Q7EUQ5</accession>
<reference evidence="2" key="1">
    <citation type="journal article" date="2012" name="Nature">
        <title>The tomato genome sequence provides insights into fleshy fruit evolution.</title>
        <authorList>
            <consortium name="Tomato Genome Consortium"/>
        </authorList>
    </citation>
    <scope>NUCLEOTIDE SEQUENCE [LARGE SCALE GENOMIC DNA]</scope>
    <source>
        <strain evidence="2">cv. Heinz 1706</strain>
    </source>
</reference>
<dbReference type="STRING" id="4081.A0A3Q7EUQ5"/>
<protein>
    <recommendedName>
        <fullName evidence="1">BURP domain-containing protein</fullName>
    </recommendedName>
</protein>
<dbReference type="OMA" id="NIVECCT"/>
<dbReference type="InterPro" id="IPR004873">
    <property type="entry name" value="BURP_dom"/>
</dbReference>
<dbReference type="Proteomes" id="UP000004994">
    <property type="component" value="Chromosome 1"/>
</dbReference>
<dbReference type="EnsemblPlants" id="Solyc01g109495.1.1">
    <property type="protein sequence ID" value="Solyc01g109495.1.1"/>
    <property type="gene ID" value="Solyc01g109495.1"/>
</dbReference>
<proteinExistence type="predicted"/>
<feature type="domain" description="BURP" evidence="1">
    <location>
        <begin position="1"/>
        <end position="119"/>
    </location>
</feature>
<dbReference type="InParanoid" id="A0A3Q7EUQ5"/>
<keyword evidence="3" id="KW-1185">Reference proteome</keyword>
<dbReference type="PANTHER" id="PTHR31236:SF32">
    <property type="entry name" value="BURP DOMAIN PROTEIN USPL1-LIKE"/>
    <property type="match status" value="1"/>
</dbReference>
<evidence type="ECO:0000313" key="3">
    <source>
        <dbReference type="Proteomes" id="UP000004994"/>
    </source>
</evidence>
<name>A0A3Q7EUQ5_SOLLC</name>
<organism evidence="2">
    <name type="scientific">Solanum lycopersicum</name>
    <name type="common">Tomato</name>
    <name type="synonym">Lycopersicon esculentum</name>
    <dbReference type="NCBI Taxonomy" id="4081"/>
    <lineage>
        <taxon>Eukaryota</taxon>
        <taxon>Viridiplantae</taxon>
        <taxon>Streptophyta</taxon>
        <taxon>Embryophyta</taxon>
        <taxon>Tracheophyta</taxon>
        <taxon>Spermatophyta</taxon>
        <taxon>Magnoliopsida</taxon>
        <taxon>eudicotyledons</taxon>
        <taxon>Gunneridae</taxon>
        <taxon>Pentapetalae</taxon>
        <taxon>asterids</taxon>
        <taxon>lamiids</taxon>
        <taxon>Solanales</taxon>
        <taxon>Solanaceae</taxon>
        <taxon>Solanoideae</taxon>
        <taxon>Solaneae</taxon>
        <taxon>Solanum</taxon>
        <taxon>Solanum subgen. Lycopersicon</taxon>
    </lineage>
</organism>
<evidence type="ECO:0000259" key="1">
    <source>
        <dbReference type="PROSITE" id="PS51277"/>
    </source>
</evidence>
<dbReference type="AlphaFoldDB" id="A0A3Q7EUQ5"/>
<reference evidence="2" key="2">
    <citation type="submission" date="2019-01" db="UniProtKB">
        <authorList>
            <consortium name="EnsemblPlants"/>
        </authorList>
    </citation>
    <scope>IDENTIFICATION</scope>
    <source>
        <strain evidence="2">cv. Heinz 1706</strain>
    </source>
</reference>
<sequence length="119" mass="13339">MPLRECEAPPIKGDTKLHCATSSQAILDFKQEIIRGNTQIKAMSTTHVSSSTPLQKVEAPNIVECCTMTYTYAIFNYHYTIIKNKVFKGFIQGEDGDRVEAIAICHLDTSEWSPSHVTF</sequence>
<dbReference type="Pfam" id="PF03181">
    <property type="entry name" value="BURP"/>
    <property type="match status" value="1"/>
</dbReference>
<evidence type="ECO:0000313" key="2">
    <source>
        <dbReference type="EnsemblPlants" id="Solyc01g109495.1.1"/>
    </source>
</evidence>
<dbReference type="InterPro" id="IPR044816">
    <property type="entry name" value="BURP"/>
</dbReference>
<dbReference type="PROSITE" id="PS51277">
    <property type="entry name" value="BURP"/>
    <property type="match status" value="1"/>
</dbReference>
<dbReference type="Gramene" id="Solyc01g109495.1.1">
    <property type="protein sequence ID" value="Solyc01g109495.1.1"/>
    <property type="gene ID" value="Solyc01g109495.1"/>
</dbReference>